<feature type="transmembrane region" description="Helical" evidence="7">
    <location>
        <begin position="28"/>
        <end position="52"/>
    </location>
</feature>
<dbReference type="Pfam" id="PF02518">
    <property type="entry name" value="HATPase_c"/>
    <property type="match status" value="1"/>
</dbReference>
<keyword evidence="4 11" id="KW-0418">Kinase</keyword>
<dbReference type="KEGG" id="ftj:FTUN_3357"/>
<keyword evidence="3" id="KW-0547">Nucleotide-binding</keyword>
<dbReference type="SMART" id="SM00387">
    <property type="entry name" value="HATPase_c"/>
    <property type="match status" value="1"/>
</dbReference>
<dbReference type="Gene3D" id="3.30.450.20">
    <property type="entry name" value="PAS domain"/>
    <property type="match status" value="2"/>
</dbReference>
<dbReference type="AlphaFoldDB" id="A0A6M5YR84"/>
<gene>
    <name evidence="11" type="ORF">FTUN_3357</name>
</gene>
<dbReference type="InterPro" id="IPR011495">
    <property type="entry name" value="Sig_transdc_His_kin_sub2_dim/P"/>
</dbReference>
<keyword evidence="7" id="KW-0472">Membrane</keyword>
<dbReference type="GO" id="GO:0006355">
    <property type="term" value="P:regulation of DNA-templated transcription"/>
    <property type="evidence" value="ECO:0007669"/>
    <property type="project" value="InterPro"/>
</dbReference>
<evidence type="ECO:0000313" key="11">
    <source>
        <dbReference type="EMBL" id="QJW95803.1"/>
    </source>
</evidence>
<dbReference type="Pfam" id="PF07568">
    <property type="entry name" value="HisKA_2"/>
    <property type="match status" value="1"/>
</dbReference>
<dbReference type="PANTHER" id="PTHR43065:SF23">
    <property type="entry name" value="SENSOR HISTIDINE KINASE PDTAS"/>
    <property type="match status" value="1"/>
</dbReference>
<dbReference type="EMBL" id="CP053452">
    <property type="protein sequence ID" value="QJW95803.1"/>
    <property type="molecule type" value="Genomic_DNA"/>
</dbReference>
<keyword evidence="2" id="KW-0808">Transferase</keyword>
<protein>
    <submittedName>
        <fullName evidence="11">Two-component system sensor histidine kinase</fullName>
    </submittedName>
</protein>
<evidence type="ECO:0000313" key="12">
    <source>
        <dbReference type="Proteomes" id="UP000503447"/>
    </source>
</evidence>
<evidence type="ECO:0000259" key="8">
    <source>
        <dbReference type="PROSITE" id="PS50109"/>
    </source>
</evidence>
<dbReference type="PROSITE" id="PS50109">
    <property type="entry name" value="HIS_KIN"/>
    <property type="match status" value="1"/>
</dbReference>
<sequence length="627" mass="69268">MREFCQHLLDSSGFPPRWQCGSWSPGLGWLHIAADLGVWSAYFVIPCVLAWYAVRRKDIPFRGVVLLFVAFILLCGLTHLMDAVLFWWPAYRLAALLKLATALVSWATVASLFRITPHLMALRAPSELDAEIGERRRAEQDLRVLQASLERRVAERTAALEETEERFRAVFEATPAGLILADRYGRIVLVNDLIVRMFGWEKAELLGQPVERLVPERFRDRHPAYRAAYFATPAERPMGAGRDLAGARKDGSEFPVEVGIRPVGMSGAMYVLASVIDISTRKQAEANLRASEERFQAFMNHAPLAAWMVDEEFRGVYASPGFDRLTGLSPGSLLGRTPSELFPAGVAARHTANSNRVLSTGLPVGDEEPLVGLDGFPGVAYVVKFPVRGPSGQTLIGSVAIDITERKRTEELIKASLREKEVLLKEIHHRVKNNLQIVSALLELQSRQTTDRAAVEMFRESRGRVKSMALIHERLYRSLDLARVDFAEYTRQLAGDLFRTYKVSGDIRLEIDVDIPALSIDIAIPCGLLLNELISNCLKHAFAAAADGCIRVALHRERGTNVVTVADDGVGFPAGTDFRNSTSFGLQLVNTLVEQLAGESVMTADRGTTVTVRFPGTPSSNLEGPNP</sequence>
<evidence type="ECO:0000256" key="5">
    <source>
        <dbReference type="ARBA" id="ARBA00022840"/>
    </source>
</evidence>
<dbReference type="Pfam" id="PF08448">
    <property type="entry name" value="PAS_4"/>
    <property type="match status" value="1"/>
</dbReference>
<dbReference type="InterPro" id="IPR036890">
    <property type="entry name" value="HATPase_C_sf"/>
</dbReference>
<dbReference type="InterPro" id="IPR003594">
    <property type="entry name" value="HATPase_dom"/>
</dbReference>
<dbReference type="NCBIfam" id="TIGR00229">
    <property type="entry name" value="sensory_box"/>
    <property type="match status" value="2"/>
</dbReference>
<dbReference type="Gene3D" id="3.30.565.10">
    <property type="entry name" value="Histidine kinase-like ATPase, C-terminal domain"/>
    <property type="match status" value="1"/>
</dbReference>
<evidence type="ECO:0000256" key="7">
    <source>
        <dbReference type="SAM" id="Phobius"/>
    </source>
</evidence>
<dbReference type="SMART" id="SM00091">
    <property type="entry name" value="PAS"/>
    <property type="match status" value="2"/>
</dbReference>
<name>A0A6M5YR84_9BACT</name>
<dbReference type="PROSITE" id="PS50112">
    <property type="entry name" value="PAS"/>
    <property type="match status" value="2"/>
</dbReference>
<dbReference type="InterPro" id="IPR035965">
    <property type="entry name" value="PAS-like_dom_sf"/>
</dbReference>
<dbReference type="GO" id="GO:0005524">
    <property type="term" value="F:ATP binding"/>
    <property type="evidence" value="ECO:0007669"/>
    <property type="project" value="UniProtKB-KW"/>
</dbReference>
<dbReference type="Pfam" id="PF00989">
    <property type="entry name" value="PAS"/>
    <property type="match status" value="1"/>
</dbReference>
<dbReference type="GO" id="GO:0000160">
    <property type="term" value="P:phosphorelay signal transduction system"/>
    <property type="evidence" value="ECO:0007669"/>
    <property type="project" value="UniProtKB-KW"/>
</dbReference>
<dbReference type="InterPro" id="IPR000014">
    <property type="entry name" value="PAS"/>
</dbReference>
<dbReference type="SUPFAM" id="SSF55785">
    <property type="entry name" value="PYP-like sensor domain (PAS domain)"/>
    <property type="match status" value="2"/>
</dbReference>
<dbReference type="GO" id="GO:0016301">
    <property type="term" value="F:kinase activity"/>
    <property type="evidence" value="ECO:0007669"/>
    <property type="project" value="UniProtKB-KW"/>
</dbReference>
<dbReference type="InterPro" id="IPR013767">
    <property type="entry name" value="PAS_fold"/>
</dbReference>
<evidence type="ECO:0000256" key="6">
    <source>
        <dbReference type="ARBA" id="ARBA00023012"/>
    </source>
</evidence>
<evidence type="ECO:0000259" key="10">
    <source>
        <dbReference type="PROSITE" id="PS50113"/>
    </source>
</evidence>
<keyword evidence="7" id="KW-1133">Transmembrane helix</keyword>
<evidence type="ECO:0000256" key="4">
    <source>
        <dbReference type="ARBA" id="ARBA00022777"/>
    </source>
</evidence>
<dbReference type="InterPro" id="IPR005467">
    <property type="entry name" value="His_kinase_dom"/>
</dbReference>
<evidence type="ECO:0000259" key="9">
    <source>
        <dbReference type="PROSITE" id="PS50112"/>
    </source>
</evidence>
<accession>A0A6M5YR84</accession>
<dbReference type="PROSITE" id="PS50113">
    <property type="entry name" value="PAC"/>
    <property type="match status" value="1"/>
</dbReference>
<dbReference type="InterPro" id="IPR000700">
    <property type="entry name" value="PAS-assoc_C"/>
</dbReference>
<keyword evidence="1" id="KW-0597">Phosphoprotein</keyword>
<reference evidence="12" key="1">
    <citation type="submission" date="2020-05" db="EMBL/GenBank/DDBJ databases">
        <title>Frigoriglobus tundricola gen. nov., sp. nov., a psychrotolerant cellulolytic planctomycete of the family Gemmataceae with two divergent copies of 16S rRNA gene.</title>
        <authorList>
            <person name="Kulichevskaya I.S."/>
            <person name="Ivanova A.A."/>
            <person name="Naumoff D.G."/>
            <person name="Beletsky A.V."/>
            <person name="Rijpstra W.I.C."/>
            <person name="Sinninghe Damste J.S."/>
            <person name="Mardanov A.V."/>
            <person name="Ravin N.V."/>
            <person name="Dedysh S.N."/>
        </authorList>
    </citation>
    <scope>NUCLEOTIDE SEQUENCE [LARGE SCALE GENOMIC DNA]</scope>
    <source>
        <strain evidence="12">PL17</strain>
    </source>
</reference>
<keyword evidence="7" id="KW-0812">Transmembrane</keyword>
<dbReference type="PANTHER" id="PTHR43065">
    <property type="entry name" value="SENSOR HISTIDINE KINASE"/>
    <property type="match status" value="1"/>
</dbReference>
<feature type="transmembrane region" description="Helical" evidence="7">
    <location>
        <begin position="64"/>
        <end position="88"/>
    </location>
</feature>
<dbReference type="Pfam" id="PF25487">
    <property type="entry name" value="ETR1_N"/>
    <property type="match status" value="1"/>
</dbReference>
<keyword evidence="5" id="KW-0067">ATP-binding</keyword>
<evidence type="ECO:0000256" key="3">
    <source>
        <dbReference type="ARBA" id="ARBA00022741"/>
    </source>
</evidence>
<feature type="domain" description="Histidine kinase" evidence="8">
    <location>
        <begin position="426"/>
        <end position="618"/>
    </location>
</feature>
<proteinExistence type="predicted"/>
<feature type="domain" description="PAS" evidence="9">
    <location>
        <begin position="291"/>
        <end position="337"/>
    </location>
</feature>
<keyword evidence="6" id="KW-0902">Two-component regulatory system</keyword>
<evidence type="ECO:0000256" key="2">
    <source>
        <dbReference type="ARBA" id="ARBA00022679"/>
    </source>
</evidence>
<dbReference type="SUPFAM" id="SSF55874">
    <property type="entry name" value="ATPase domain of HSP90 chaperone/DNA topoisomerase II/histidine kinase"/>
    <property type="match status" value="1"/>
</dbReference>
<dbReference type="RefSeq" id="WP_171471516.1">
    <property type="nucleotide sequence ID" value="NZ_CP053452.2"/>
</dbReference>
<feature type="domain" description="PAC" evidence="10">
    <location>
        <begin position="240"/>
        <end position="290"/>
    </location>
</feature>
<evidence type="ECO:0000256" key="1">
    <source>
        <dbReference type="ARBA" id="ARBA00022553"/>
    </source>
</evidence>
<dbReference type="CDD" id="cd00130">
    <property type="entry name" value="PAS"/>
    <property type="match status" value="2"/>
</dbReference>
<keyword evidence="12" id="KW-1185">Reference proteome</keyword>
<dbReference type="InterPro" id="IPR058544">
    <property type="entry name" value="ETR1_N"/>
</dbReference>
<organism evidence="11 12">
    <name type="scientific">Frigoriglobus tundricola</name>
    <dbReference type="NCBI Taxonomy" id="2774151"/>
    <lineage>
        <taxon>Bacteria</taxon>
        <taxon>Pseudomonadati</taxon>
        <taxon>Planctomycetota</taxon>
        <taxon>Planctomycetia</taxon>
        <taxon>Gemmatales</taxon>
        <taxon>Gemmataceae</taxon>
        <taxon>Frigoriglobus</taxon>
    </lineage>
</organism>
<dbReference type="InterPro" id="IPR013656">
    <property type="entry name" value="PAS_4"/>
</dbReference>
<feature type="domain" description="PAS" evidence="9">
    <location>
        <begin position="163"/>
        <end position="216"/>
    </location>
</feature>
<dbReference type="Proteomes" id="UP000503447">
    <property type="component" value="Chromosome"/>
</dbReference>